<dbReference type="Proteomes" id="UP001597347">
    <property type="component" value="Unassembled WGS sequence"/>
</dbReference>
<dbReference type="RefSeq" id="WP_377936484.1">
    <property type="nucleotide sequence ID" value="NZ_JBHUEA010000033.1"/>
</dbReference>
<reference evidence="2" key="1">
    <citation type="journal article" date="2019" name="Int. J. Syst. Evol. Microbiol.">
        <title>The Global Catalogue of Microorganisms (GCM) 10K type strain sequencing project: providing services to taxonomists for standard genome sequencing and annotation.</title>
        <authorList>
            <consortium name="The Broad Institute Genomics Platform"/>
            <consortium name="The Broad Institute Genome Sequencing Center for Infectious Disease"/>
            <person name="Wu L."/>
            <person name="Ma J."/>
        </authorList>
    </citation>
    <scope>NUCLEOTIDE SEQUENCE [LARGE SCALE GENOMIC DNA]</scope>
    <source>
        <strain evidence="2">CGMCC 1.12471</strain>
    </source>
</reference>
<proteinExistence type="predicted"/>
<keyword evidence="2" id="KW-1185">Reference proteome</keyword>
<protein>
    <submittedName>
        <fullName evidence="1">Uncharacterized protein</fullName>
    </submittedName>
</protein>
<evidence type="ECO:0000313" key="1">
    <source>
        <dbReference type="EMBL" id="MFD1722940.1"/>
    </source>
</evidence>
<sequence>MPAPLRLTFYLADGNFPGGQLLRTPTPRRVLAEDEEQLRDLIAQTLSDWNSGYLPQESHIAFCELGTGSEPRRDGTVALVESLMIPFAVRPDGSVRVADLLARDLTAGELRRAVRAGYIAGRWDRLVLRPQEGMGGDTLAFDVLRWMSTLGIQPLAPLSSAPAVLLGWLIRHYWPLGRTRRRQREARRVAAQLRDSGLQYPTTLMRLIDTKTEWQARQLGRALRVHPRTARQLLQAAGWVHAADQRHWIKDQQLTGQQMRQRWQTIAEDPDMSYFNNS</sequence>
<gene>
    <name evidence="1" type="ORF">ACFSBI_15420</name>
</gene>
<dbReference type="EMBL" id="JBHUEA010000033">
    <property type="protein sequence ID" value="MFD1722940.1"/>
    <property type="molecule type" value="Genomic_DNA"/>
</dbReference>
<name>A0ABW4LHJ9_9MICO</name>
<comment type="caution">
    <text evidence="1">The sequence shown here is derived from an EMBL/GenBank/DDBJ whole genome shotgun (WGS) entry which is preliminary data.</text>
</comment>
<evidence type="ECO:0000313" key="2">
    <source>
        <dbReference type="Proteomes" id="UP001597347"/>
    </source>
</evidence>
<organism evidence="1 2">
    <name type="scientific">Amnibacterium endophyticum</name>
    <dbReference type="NCBI Taxonomy" id="2109337"/>
    <lineage>
        <taxon>Bacteria</taxon>
        <taxon>Bacillati</taxon>
        <taxon>Actinomycetota</taxon>
        <taxon>Actinomycetes</taxon>
        <taxon>Micrococcales</taxon>
        <taxon>Microbacteriaceae</taxon>
        <taxon>Amnibacterium</taxon>
    </lineage>
</organism>
<accession>A0ABW4LHJ9</accession>